<comment type="caution">
    <text evidence="5">The sequence shown here is derived from an EMBL/GenBank/DDBJ whole genome shotgun (WGS) entry which is preliminary data.</text>
</comment>
<dbReference type="PROSITE" id="PS50836">
    <property type="entry name" value="DOMON"/>
    <property type="match status" value="1"/>
</dbReference>
<dbReference type="CDD" id="cd09631">
    <property type="entry name" value="DOMON_DOH"/>
    <property type="match status" value="1"/>
</dbReference>
<sequence length="578" mass="66478">MYDYFGTSNAEPVQDPQQDVELLAASENEHGTMIVFRRKWDTCDHRDYIIGDDTVFLLWAWGADDPKPGKDNSFHLSYHGSNELSRGAKGIRLTGKQIHWKFPDEEEKYPYGIQQYDFVNSDVQVLKAETYHHCKIIKFPQLQQRHHILATLDILTLYLPPKSHKMVLTPDSREHIHRVVLHKCHIPQFIGLSEESVLENYVDLVGWNCYGAEYPPDLKTYCSHSTVAILGEGYEGFKYPDHVGVEIGDTNAATYYRLEIHYQNPDGLYLIDNSGIRVFYSSTLREYESGLLVTGHRRSPFMTIPPRQAEFNIYGLCSAECMWNGLNPEGTKILAVQLHSHWIGRRAQLRHIRNGRELSPIVVENHLNSNFQDYWLLPREVKIIPGDQLILQCTYETTKNDTVIFGGSATSEEICEAIILYYPKSRLTDCRSQPELFHLQDEFTPVDDAYALESDSDPTFSDVLITSPSKLKNRYLHDYLSRLNWGDDFFSKIVEQKWKNGLHYMHCTGNGGKKIPTSSHVVPYPVYEDYTAPAQEPDKCFKWGTTSASSTVNSMFLISFVFSVRLLYAFQNAIVLHY</sequence>
<evidence type="ECO:0000256" key="3">
    <source>
        <dbReference type="ARBA" id="ARBA00023180"/>
    </source>
</evidence>
<proteinExistence type="inferred from homology"/>
<name>A0A1D2MUM1_ORCCI</name>
<dbReference type="GO" id="GO:0005507">
    <property type="term" value="F:copper ion binding"/>
    <property type="evidence" value="ECO:0007669"/>
    <property type="project" value="InterPro"/>
</dbReference>
<dbReference type="Pfam" id="PF03351">
    <property type="entry name" value="DOMON"/>
    <property type="match status" value="1"/>
</dbReference>
<dbReference type="PANTHER" id="PTHR10157:SF23">
    <property type="entry name" value="MOXD1 HOMOLOG 1"/>
    <property type="match status" value="1"/>
</dbReference>
<dbReference type="AlphaFoldDB" id="A0A1D2MUM1"/>
<feature type="domain" description="DOMON" evidence="4">
    <location>
        <begin position="1"/>
        <end position="62"/>
    </location>
</feature>
<dbReference type="Pfam" id="PF01082">
    <property type="entry name" value="Cu2_monooxygen"/>
    <property type="match status" value="1"/>
</dbReference>
<dbReference type="SUPFAM" id="SSF49742">
    <property type="entry name" value="PHM/PNGase F"/>
    <property type="match status" value="2"/>
</dbReference>
<evidence type="ECO:0000259" key="4">
    <source>
        <dbReference type="PROSITE" id="PS50836"/>
    </source>
</evidence>
<evidence type="ECO:0000256" key="2">
    <source>
        <dbReference type="ARBA" id="ARBA00023157"/>
    </source>
</evidence>
<dbReference type="OrthoDB" id="10003276at2759"/>
<keyword evidence="3" id="KW-0325">Glycoprotein</keyword>
<protein>
    <recommendedName>
        <fullName evidence="4">DOMON domain-containing protein</fullName>
    </recommendedName>
</protein>
<organism evidence="5 6">
    <name type="scientific">Orchesella cincta</name>
    <name type="common">Springtail</name>
    <name type="synonym">Podura cincta</name>
    <dbReference type="NCBI Taxonomy" id="48709"/>
    <lineage>
        <taxon>Eukaryota</taxon>
        <taxon>Metazoa</taxon>
        <taxon>Ecdysozoa</taxon>
        <taxon>Arthropoda</taxon>
        <taxon>Hexapoda</taxon>
        <taxon>Collembola</taxon>
        <taxon>Entomobryomorpha</taxon>
        <taxon>Entomobryoidea</taxon>
        <taxon>Orchesellidae</taxon>
        <taxon>Orchesellinae</taxon>
        <taxon>Orchesella</taxon>
    </lineage>
</organism>
<dbReference type="InterPro" id="IPR005018">
    <property type="entry name" value="DOMON_domain"/>
</dbReference>
<dbReference type="GO" id="GO:0042420">
    <property type="term" value="P:dopamine catabolic process"/>
    <property type="evidence" value="ECO:0007669"/>
    <property type="project" value="TreeGrafter"/>
</dbReference>
<dbReference type="GO" id="GO:0005615">
    <property type="term" value="C:extracellular space"/>
    <property type="evidence" value="ECO:0007669"/>
    <property type="project" value="TreeGrafter"/>
</dbReference>
<dbReference type="GO" id="GO:0042421">
    <property type="term" value="P:norepinephrine biosynthetic process"/>
    <property type="evidence" value="ECO:0007669"/>
    <property type="project" value="TreeGrafter"/>
</dbReference>
<gene>
    <name evidence="5" type="ORF">Ocin01_09894</name>
</gene>
<dbReference type="Gene3D" id="2.60.120.230">
    <property type="match status" value="1"/>
</dbReference>
<dbReference type="InterPro" id="IPR036939">
    <property type="entry name" value="Cu2_ascorb_mOase_N_sf"/>
</dbReference>
<evidence type="ECO:0000256" key="1">
    <source>
        <dbReference type="ARBA" id="ARBA00010676"/>
    </source>
</evidence>
<dbReference type="InterPro" id="IPR000945">
    <property type="entry name" value="DBH-like"/>
</dbReference>
<dbReference type="InterPro" id="IPR000323">
    <property type="entry name" value="Cu2_ascorb_mOase_N"/>
</dbReference>
<dbReference type="Proteomes" id="UP000094527">
    <property type="component" value="Unassembled WGS sequence"/>
</dbReference>
<evidence type="ECO:0000313" key="6">
    <source>
        <dbReference type="Proteomes" id="UP000094527"/>
    </source>
</evidence>
<dbReference type="EMBL" id="LJIJ01000503">
    <property type="protein sequence ID" value="ODM96787.1"/>
    <property type="molecule type" value="Genomic_DNA"/>
</dbReference>
<dbReference type="OMA" id="SHWIGRR"/>
<dbReference type="InterPro" id="IPR024548">
    <property type="entry name" value="Cu2_monoox_C"/>
</dbReference>
<dbReference type="GO" id="GO:0030667">
    <property type="term" value="C:secretory granule membrane"/>
    <property type="evidence" value="ECO:0007669"/>
    <property type="project" value="TreeGrafter"/>
</dbReference>
<reference evidence="5 6" key="1">
    <citation type="journal article" date="2016" name="Genome Biol. Evol.">
        <title>Gene Family Evolution Reflects Adaptation to Soil Environmental Stressors in the Genome of the Collembolan Orchesella cincta.</title>
        <authorList>
            <person name="Faddeeva-Vakhrusheva A."/>
            <person name="Derks M.F."/>
            <person name="Anvar S.Y."/>
            <person name="Agamennone V."/>
            <person name="Suring W."/>
            <person name="Smit S."/>
            <person name="van Straalen N.M."/>
            <person name="Roelofs D."/>
        </authorList>
    </citation>
    <scope>NUCLEOTIDE SEQUENCE [LARGE SCALE GENOMIC DNA]</scope>
    <source>
        <tissue evidence="5">Mixed pool</tissue>
    </source>
</reference>
<evidence type="ECO:0000313" key="5">
    <source>
        <dbReference type="EMBL" id="ODM96787.1"/>
    </source>
</evidence>
<comment type="similarity">
    <text evidence="1">Belongs to the copper type II ascorbate-dependent monooxygenase family.</text>
</comment>
<keyword evidence="6" id="KW-1185">Reference proteome</keyword>
<dbReference type="GO" id="GO:0006589">
    <property type="term" value="P:octopamine biosynthetic process"/>
    <property type="evidence" value="ECO:0007669"/>
    <property type="project" value="TreeGrafter"/>
</dbReference>
<keyword evidence="2" id="KW-1015">Disulfide bond</keyword>
<accession>A0A1D2MUM1</accession>
<dbReference type="Gene3D" id="2.60.120.310">
    <property type="entry name" value="Copper type II, ascorbate-dependent monooxygenase, N-terminal domain"/>
    <property type="match status" value="1"/>
</dbReference>
<dbReference type="InterPro" id="IPR045266">
    <property type="entry name" value="DOH_DOMON"/>
</dbReference>
<dbReference type="PANTHER" id="PTHR10157">
    <property type="entry name" value="DOPAMINE BETA HYDROXYLASE RELATED"/>
    <property type="match status" value="1"/>
</dbReference>
<dbReference type="GO" id="GO:0004500">
    <property type="term" value="F:dopamine beta-monooxygenase activity"/>
    <property type="evidence" value="ECO:0007669"/>
    <property type="project" value="InterPro"/>
</dbReference>
<dbReference type="InterPro" id="IPR008977">
    <property type="entry name" value="PHM/PNGase_F_dom_sf"/>
</dbReference>
<dbReference type="Pfam" id="PF03712">
    <property type="entry name" value="Cu2_monoox_C"/>
    <property type="match status" value="1"/>
</dbReference>
<dbReference type="FunFam" id="2.60.120.230:FF:000001">
    <property type="entry name" value="Monooxygenase, DBH-like 1"/>
    <property type="match status" value="1"/>
</dbReference>
<dbReference type="InterPro" id="IPR014784">
    <property type="entry name" value="Cu2_ascorb_mOase-like_C"/>
</dbReference>